<keyword evidence="5" id="KW-1185">Reference proteome</keyword>
<gene>
    <name evidence="4" type="ORF">ACFQ3C_12010</name>
</gene>
<comment type="caution">
    <text evidence="4">The sequence shown here is derived from an EMBL/GenBank/DDBJ whole genome shotgun (WGS) entry which is preliminary data.</text>
</comment>
<proteinExistence type="inferred from homology"/>
<dbReference type="PANTHER" id="PTHR30035:SF3">
    <property type="entry name" value="INTERMEMBRANE PHOSPHOLIPID TRANSPORT SYSTEM LIPOPROTEIN MLAA"/>
    <property type="match status" value="1"/>
</dbReference>
<dbReference type="PRINTS" id="PR01805">
    <property type="entry name" value="VACJLIPOPROT"/>
</dbReference>
<comment type="similarity">
    <text evidence="1">Belongs to the MlaA family.</text>
</comment>
<dbReference type="RefSeq" id="WP_380792032.1">
    <property type="nucleotide sequence ID" value="NZ_JBHTKR010000004.1"/>
</dbReference>
<evidence type="ECO:0000256" key="3">
    <source>
        <dbReference type="SAM" id="MobiDB-lite"/>
    </source>
</evidence>
<dbReference type="EMBL" id="JBHTKR010000004">
    <property type="protein sequence ID" value="MFD1195397.1"/>
    <property type="molecule type" value="Genomic_DNA"/>
</dbReference>
<feature type="region of interest" description="Disordered" evidence="3">
    <location>
        <begin position="217"/>
        <end position="241"/>
    </location>
</feature>
<reference evidence="5" key="1">
    <citation type="journal article" date="2019" name="Int. J. Syst. Evol. Microbiol.">
        <title>The Global Catalogue of Microorganisms (GCM) 10K type strain sequencing project: providing services to taxonomists for standard genome sequencing and annotation.</title>
        <authorList>
            <consortium name="The Broad Institute Genomics Platform"/>
            <consortium name="The Broad Institute Genome Sequencing Center for Infectious Disease"/>
            <person name="Wu L."/>
            <person name="Ma J."/>
        </authorList>
    </citation>
    <scope>NUCLEOTIDE SEQUENCE [LARGE SCALE GENOMIC DNA]</scope>
    <source>
        <strain evidence="5">CCUG 55328</strain>
    </source>
</reference>
<name>A0ABW3TFC1_9RHOB</name>
<dbReference type="InterPro" id="IPR007428">
    <property type="entry name" value="MlaA"/>
</dbReference>
<evidence type="ECO:0000313" key="4">
    <source>
        <dbReference type="EMBL" id="MFD1195397.1"/>
    </source>
</evidence>
<dbReference type="Proteomes" id="UP001597151">
    <property type="component" value="Unassembled WGS sequence"/>
</dbReference>
<evidence type="ECO:0000256" key="1">
    <source>
        <dbReference type="ARBA" id="ARBA00010634"/>
    </source>
</evidence>
<keyword evidence="2" id="KW-0732">Signal</keyword>
<sequence length="241" mass="26244">MQDPDAVVTRDGISDPFEAHNRRVHAFNKGVDRAVLRPLSRGYTRAVPEDIRLLADNFAANLSAPGLVVNNLLQGNVKGALANTYRFAINSTIGFAGLVDVGDITGVAEVDTDFGETLHVWGAKEGNFVELPFRGPSTQRDAVGHVVDLFTNPLSTVLSGTENEIRIGAQVVDVIADRGRFGDTVDSILYDSADSYAQSRLIYLQNRRFTLNRSGGAAYDDPYSAGSIDPYDDPYEDPYED</sequence>
<dbReference type="PANTHER" id="PTHR30035">
    <property type="entry name" value="LIPOPROTEIN VACJ-RELATED"/>
    <property type="match status" value="1"/>
</dbReference>
<feature type="compositionally biased region" description="Acidic residues" evidence="3">
    <location>
        <begin position="230"/>
        <end position="241"/>
    </location>
</feature>
<protein>
    <submittedName>
        <fullName evidence="4">VacJ family lipoprotein</fullName>
    </submittedName>
</protein>
<dbReference type="Pfam" id="PF04333">
    <property type="entry name" value="MlaA"/>
    <property type="match status" value="1"/>
</dbReference>
<keyword evidence="4" id="KW-0449">Lipoprotein</keyword>
<accession>A0ABW3TFC1</accession>
<evidence type="ECO:0000313" key="5">
    <source>
        <dbReference type="Proteomes" id="UP001597151"/>
    </source>
</evidence>
<organism evidence="4 5">
    <name type="scientific">Seohaeicola saemankumensis</name>
    <dbReference type="NCBI Taxonomy" id="481181"/>
    <lineage>
        <taxon>Bacteria</taxon>
        <taxon>Pseudomonadati</taxon>
        <taxon>Pseudomonadota</taxon>
        <taxon>Alphaproteobacteria</taxon>
        <taxon>Rhodobacterales</taxon>
        <taxon>Roseobacteraceae</taxon>
        <taxon>Seohaeicola</taxon>
    </lineage>
</organism>
<evidence type="ECO:0000256" key="2">
    <source>
        <dbReference type="ARBA" id="ARBA00022729"/>
    </source>
</evidence>